<dbReference type="EMBL" id="MJFZ01000558">
    <property type="protein sequence ID" value="RAW27500.1"/>
    <property type="molecule type" value="Genomic_DNA"/>
</dbReference>
<name>A0A329RTA2_9STRA</name>
<keyword evidence="3" id="KW-1185">Reference proteome</keyword>
<proteinExistence type="predicted"/>
<dbReference type="SUPFAM" id="SSF46689">
    <property type="entry name" value="Homeodomain-like"/>
    <property type="match status" value="1"/>
</dbReference>
<dbReference type="Gene3D" id="1.10.10.60">
    <property type="entry name" value="Homeodomain-like"/>
    <property type="match status" value="1"/>
</dbReference>
<dbReference type="GO" id="GO:0003677">
    <property type="term" value="F:DNA binding"/>
    <property type="evidence" value="ECO:0007669"/>
    <property type="project" value="InterPro"/>
</dbReference>
<evidence type="ECO:0000259" key="1">
    <source>
        <dbReference type="Pfam" id="PF11427"/>
    </source>
</evidence>
<accession>A0A329RTA2</accession>
<dbReference type="OrthoDB" id="120609at2759"/>
<dbReference type="Pfam" id="PF11427">
    <property type="entry name" value="HTH_Tnp_Tc3_1"/>
    <property type="match status" value="1"/>
</dbReference>
<dbReference type="AlphaFoldDB" id="A0A329RTA2"/>
<reference evidence="2 3" key="1">
    <citation type="submission" date="2018-01" db="EMBL/GenBank/DDBJ databases">
        <title>Draft genome of the strawberry crown rot pathogen Phytophthora cactorum.</title>
        <authorList>
            <person name="Armitage A.D."/>
            <person name="Lysoe E."/>
            <person name="Nellist C.F."/>
            <person name="Harrison R.J."/>
            <person name="Brurberg M.B."/>
        </authorList>
    </citation>
    <scope>NUCLEOTIDE SEQUENCE [LARGE SCALE GENOMIC DNA]</scope>
    <source>
        <strain evidence="2 3">10300</strain>
    </source>
</reference>
<gene>
    <name evidence="2" type="ORF">PC110_g16116</name>
</gene>
<dbReference type="VEuPathDB" id="FungiDB:PC110_g16116"/>
<protein>
    <recommendedName>
        <fullName evidence="1">Tc3 transposase DNA binding domain-containing protein</fullName>
    </recommendedName>
</protein>
<dbReference type="InterPro" id="IPR009057">
    <property type="entry name" value="Homeodomain-like_sf"/>
</dbReference>
<comment type="caution">
    <text evidence="2">The sequence shown here is derived from an EMBL/GenBank/DDBJ whole genome shotgun (WGS) entry which is preliminary data.</text>
</comment>
<dbReference type="Proteomes" id="UP000251314">
    <property type="component" value="Unassembled WGS sequence"/>
</dbReference>
<evidence type="ECO:0000313" key="2">
    <source>
        <dbReference type="EMBL" id="RAW27500.1"/>
    </source>
</evidence>
<organism evidence="2 3">
    <name type="scientific">Phytophthora cactorum</name>
    <dbReference type="NCBI Taxonomy" id="29920"/>
    <lineage>
        <taxon>Eukaryota</taxon>
        <taxon>Sar</taxon>
        <taxon>Stramenopiles</taxon>
        <taxon>Oomycota</taxon>
        <taxon>Peronosporomycetes</taxon>
        <taxon>Peronosporales</taxon>
        <taxon>Peronosporaceae</taxon>
        <taxon>Phytophthora</taxon>
    </lineage>
</organism>
<feature type="domain" description="Tc3 transposase DNA binding" evidence="1">
    <location>
        <begin position="5"/>
        <end position="44"/>
    </location>
</feature>
<evidence type="ECO:0000313" key="3">
    <source>
        <dbReference type="Proteomes" id="UP000251314"/>
    </source>
</evidence>
<sequence length="146" mass="16859">MPAWLSDEERGRIRGLNEGGFSIRAIARTVKRSRDAVKRALAAPRRNRRQPGRKPSVSERLARLLLRKAASGDNTATQLKIECNSKCSARTIRRLLSGVDWLIYSKMENTLALTAVHKAHRLAWAKRMDWKQIIFFRREKVQLRQP</sequence>
<dbReference type="InterPro" id="IPR025898">
    <property type="entry name" value="Tc3_transposase_DNA-bd_dom"/>
</dbReference>